<dbReference type="Gene3D" id="1.10.30.50">
    <property type="match status" value="1"/>
</dbReference>
<protein>
    <submittedName>
        <fullName evidence="2">HNH endonuclease</fullName>
    </submittedName>
</protein>
<evidence type="ECO:0000313" key="2">
    <source>
        <dbReference type="EMBL" id="MDB9539554.1"/>
    </source>
</evidence>
<accession>A0ABT5AQH4</accession>
<keyword evidence="2" id="KW-0255">Endonuclease</keyword>
<dbReference type="PANTHER" id="PTHR33877">
    <property type="entry name" value="SLL1193 PROTEIN"/>
    <property type="match status" value="1"/>
</dbReference>
<name>A0ABT5AQH4_9CYAN</name>
<gene>
    <name evidence="2" type="ORF">PN457_07775</name>
</gene>
<organism evidence="2 3">
    <name type="scientific">Anabaenopsis arnoldii</name>
    <dbReference type="NCBI Taxonomy" id="2152938"/>
    <lineage>
        <taxon>Bacteria</taxon>
        <taxon>Bacillati</taxon>
        <taxon>Cyanobacteriota</taxon>
        <taxon>Cyanophyceae</taxon>
        <taxon>Nostocales</taxon>
        <taxon>Nodulariaceae</taxon>
        <taxon>Anabaenopsis</taxon>
    </lineage>
</organism>
<reference evidence="2 3" key="1">
    <citation type="submission" date="2023-01" db="EMBL/GenBank/DDBJ databases">
        <title>Genomes from the Australian National Cyanobacteria Reference Collection.</title>
        <authorList>
            <person name="Willis A."/>
            <person name="Lee E.M.F."/>
        </authorList>
    </citation>
    <scope>NUCLEOTIDE SEQUENCE [LARGE SCALE GENOMIC DNA]</scope>
    <source>
        <strain evidence="2 3">CS-1033</strain>
    </source>
</reference>
<feature type="domain" description="HNH nuclease" evidence="1">
    <location>
        <begin position="12"/>
        <end position="65"/>
    </location>
</feature>
<keyword evidence="2" id="KW-0378">Hydrolase</keyword>
<evidence type="ECO:0000313" key="3">
    <source>
        <dbReference type="Proteomes" id="UP001212499"/>
    </source>
</evidence>
<keyword evidence="2" id="KW-0540">Nuclease</keyword>
<dbReference type="InterPro" id="IPR003615">
    <property type="entry name" value="HNH_nuc"/>
</dbReference>
<comment type="caution">
    <text evidence="2">The sequence shown here is derived from an EMBL/GenBank/DDBJ whole genome shotgun (WGS) entry which is preliminary data.</text>
</comment>
<evidence type="ECO:0000259" key="1">
    <source>
        <dbReference type="SMART" id="SM00507"/>
    </source>
</evidence>
<dbReference type="RefSeq" id="WP_271732460.1">
    <property type="nucleotide sequence ID" value="NZ_JANQDP010000092.1"/>
</dbReference>
<dbReference type="Proteomes" id="UP001212499">
    <property type="component" value="Unassembled WGS sequence"/>
</dbReference>
<dbReference type="CDD" id="cd00085">
    <property type="entry name" value="HNHc"/>
    <property type="match status" value="1"/>
</dbReference>
<dbReference type="Pfam" id="PF14279">
    <property type="entry name" value="HNH_5"/>
    <property type="match status" value="1"/>
</dbReference>
<dbReference type="SMART" id="SM00507">
    <property type="entry name" value="HNHc"/>
    <property type="match status" value="1"/>
</dbReference>
<proteinExistence type="predicted"/>
<dbReference type="PANTHER" id="PTHR33877:SF2">
    <property type="entry name" value="OS07G0170200 PROTEIN"/>
    <property type="match status" value="1"/>
</dbReference>
<keyword evidence="3" id="KW-1185">Reference proteome</keyword>
<dbReference type="InterPro" id="IPR029471">
    <property type="entry name" value="HNH_5"/>
</dbReference>
<sequence length="82" mass="9433">MNKTPRIPIPSSVRKYVFARDKYQCQSCGKTSSETKLTVDHIVPLARGGQNDISNLQTLCFTCNQQKTDKLDPRFRRRFQGL</sequence>
<dbReference type="GO" id="GO:0004519">
    <property type="term" value="F:endonuclease activity"/>
    <property type="evidence" value="ECO:0007669"/>
    <property type="project" value="UniProtKB-KW"/>
</dbReference>
<dbReference type="EMBL" id="JAQMUH010000090">
    <property type="protein sequence ID" value="MDB9539554.1"/>
    <property type="molecule type" value="Genomic_DNA"/>
</dbReference>
<dbReference type="InterPro" id="IPR052892">
    <property type="entry name" value="NA-targeting_endonuclease"/>
</dbReference>